<dbReference type="InterPro" id="IPR003352">
    <property type="entry name" value="PTS_EIIC"/>
</dbReference>
<dbReference type="NCBIfam" id="TIGR01427">
    <property type="entry name" value="PTS_IIC_fructo"/>
    <property type="match status" value="1"/>
</dbReference>
<organism evidence="11 13">
    <name type="scientific">Virgibacillus dokdonensis</name>
    <dbReference type="NCBI Taxonomy" id="302167"/>
    <lineage>
        <taxon>Bacteria</taxon>
        <taxon>Bacillati</taxon>
        <taxon>Bacillota</taxon>
        <taxon>Bacilli</taxon>
        <taxon>Bacillales</taxon>
        <taxon>Bacillaceae</taxon>
        <taxon>Virgibacillus</taxon>
    </lineage>
</organism>
<dbReference type="InterPro" id="IPR050864">
    <property type="entry name" value="Bacterial_PTS_Sugar_Transport"/>
</dbReference>
<reference evidence="11" key="1">
    <citation type="submission" date="2016-11" db="EMBL/GenBank/DDBJ databases">
        <title>Complete genome sequence of Virgibacillus dokdonensis 21D, a halophilic bacterium isolated from the deep hypersaline anoxic basin Discovery in the Mediterranean Sea.</title>
        <authorList>
            <person name="Zeaiter Z."/>
            <person name="Booth J.M."/>
            <person name="Prosdocimi E.M."/>
            <person name="Mapelli F."/>
            <person name="Fusi M."/>
            <person name="Daffonchio D."/>
            <person name="Borin S."/>
            <person name="Crotti E."/>
        </authorList>
    </citation>
    <scope>NUCLEOTIDE SEQUENCE</scope>
    <source>
        <strain evidence="11">21D</strain>
    </source>
</reference>
<dbReference type="Pfam" id="PF02378">
    <property type="entry name" value="PTS_EIIC"/>
    <property type="match status" value="1"/>
</dbReference>
<dbReference type="InterPro" id="IPR013014">
    <property type="entry name" value="PTS_EIIC_2"/>
</dbReference>
<evidence type="ECO:0000256" key="8">
    <source>
        <dbReference type="ARBA" id="ARBA00023136"/>
    </source>
</evidence>
<evidence type="ECO:0000256" key="1">
    <source>
        <dbReference type="ARBA" id="ARBA00004429"/>
    </source>
</evidence>
<feature type="transmembrane region" description="Helical" evidence="9">
    <location>
        <begin position="12"/>
        <end position="33"/>
    </location>
</feature>
<proteinExistence type="predicted"/>
<dbReference type="PROSITE" id="PS51104">
    <property type="entry name" value="PTS_EIIC_TYPE_2"/>
    <property type="match status" value="1"/>
</dbReference>
<dbReference type="Proteomes" id="UP000234237">
    <property type="component" value="Chromosome"/>
</dbReference>
<dbReference type="PANTHER" id="PTHR30505">
    <property type="entry name" value="FRUCTOSE-LIKE PERMEASE"/>
    <property type="match status" value="1"/>
</dbReference>
<evidence type="ECO:0000256" key="5">
    <source>
        <dbReference type="ARBA" id="ARBA00022683"/>
    </source>
</evidence>
<evidence type="ECO:0000256" key="9">
    <source>
        <dbReference type="SAM" id="Phobius"/>
    </source>
</evidence>
<keyword evidence="8 9" id="KW-0472">Membrane</keyword>
<keyword evidence="6 9" id="KW-0812">Transmembrane</keyword>
<dbReference type="GO" id="GO:0005886">
    <property type="term" value="C:plasma membrane"/>
    <property type="evidence" value="ECO:0007669"/>
    <property type="project" value="UniProtKB-SubCell"/>
</dbReference>
<dbReference type="EMBL" id="JAZHPM010000016">
    <property type="protein sequence ID" value="MEF2292393.1"/>
    <property type="molecule type" value="Genomic_DNA"/>
</dbReference>
<dbReference type="GO" id="GO:0009401">
    <property type="term" value="P:phosphoenolpyruvate-dependent sugar phosphotransferase system"/>
    <property type="evidence" value="ECO:0007669"/>
    <property type="project" value="UniProtKB-KW"/>
</dbReference>
<feature type="transmembrane region" description="Helical" evidence="9">
    <location>
        <begin position="78"/>
        <end position="101"/>
    </location>
</feature>
<sequence length="336" mass="35050">MNNIKKHLMTGVSYMIPIVVAGGILLSLGVIIGEETAIGEQLVNYGVWTLGLMVPMIAGYISYSIADRPGIAVGLASGVFASELGTGYIGGILVGFFAGWITNQLKRIPMHHHIAMIKPIMVIPLLGIGASALFMYILSIPLTPAMEGLEKWLVSLEGSNLLFLGFVIAAMMAFDMGGPVNKIALAFAYATLTEGIYAPMAACWIGIMAAPLGLGLATVIFPKKFSKSEKGNSVPAIIMGSLGITEGAIPYAVATPLKVIPVITIASGIGGGIALVLGAKAPIPAAIGIWGLPFVQKPIMLLIGLIIAISIIALLVGLIRKESDVNEEEAGQVLFE</sequence>
<evidence type="ECO:0000256" key="6">
    <source>
        <dbReference type="ARBA" id="ARBA00022692"/>
    </source>
</evidence>
<reference evidence="12 14" key="3">
    <citation type="submission" date="2024-01" db="EMBL/GenBank/DDBJ databases">
        <title>Survival strategy associated with biotechnological potential of Virgibacillus dokdonensis T4.6 isolated from salt-fermented shrimp paste.</title>
        <authorList>
            <person name="Doan T.V."/>
            <person name="Quach N.T."/>
            <person name="Phi Q.-T."/>
        </authorList>
    </citation>
    <scope>NUCLEOTIDE SEQUENCE [LARGE SCALE GENOMIC DNA]</scope>
    <source>
        <strain evidence="12 14">T4.6</strain>
    </source>
</reference>
<feature type="transmembrane region" description="Helical" evidence="9">
    <location>
        <begin position="233"/>
        <end position="253"/>
    </location>
</feature>
<dbReference type="KEGG" id="vpn:A21D_00480"/>
<feature type="transmembrane region" description="Helical" evidence="9">
    <location>
        <begin position="299"/>
        <end position="319"/>
    </location>
</feature>
<keyword evidence="5" id="KW-0598">Phosphotransferase system</keyword>
<dbReference type="PANTHER" id="PTHR30505:SF0">
    <property type="entry name" value="FRUCTOSE-LIKE PTS SYSTEM EIIBC COMPONENT-RELATED"/>
    <property type="match status" value="1"/>
</dbReference>
<feature type="transmembrane region" description="Helical" evidence="9">
    <location>
        <begin position="121"/>
        <end position="140"/>
    </location>
</feature>
<feature type="transmembrane region" description="Helical" evidence="9">
    <location>
        <begin position="196"/>
        <end position="221"/>
    </location>
</feature>
<evidence type="ECO:0000313" key="12">
    <source>
        <dbReference type="EMBL" id="MEF2292393.1"/>
    </source>
</evidence>
<keyword evidence="2" id="KW-0813">Transport</keyword>
<evidence type="ECO:0000313" key="11">
    <source>
        <dbReference type="EMBL" id="AUJ23593.1"/>
    </source>
</evidence>
<keyword evidence="14" id="KW-1185">Reference proteome</keyword>
<evidence type="ECO:0000313" key="13">
    <source>
        <dbReference type="Proteomes" id="UP000234237"/>
    </source>
</evidence>
<dbReference type="AlphaFoldDB" id="A0A2K9IXT7"/>
<evidence type="ECO:0000256" key="7">
    <source>
        <dbReference type="ARBA" id="ARBA00022989"/>
    </source>
</evidence>
<dbReference type="GO" id="GO:0008982">
    <property type="term" value="F:protein-N(PI)-phosphohistidine-sugar phosphotransferase activity"/>
    <property type="evidence" value="ECO:0007669"/>
    <property type="project" value="InterPro"/>
</dbReference>
<gene>
    <name evidence="11" type="primary">fruA_1</name>
    <name evidence="11" type="ORF">A21D_00480</name>
    <name evidence="12" type="ORF">V2W34_10300</name>
</gene>
<evidence type="ECO:0000259" key="10">
    <source>
        <dbReference type="PROSITE" id="PS51104"/>
    </source>
</evidence>
<evidence type="ECO:0000256" key="2">
    <source>
        <dbReference type="ARBA" id="ARBA00022448"/>
    </source>
</evidence>
<protein>
    <submittedName>
        <fullName evidence="12">PTS fructose transporter subunit IIC</fullName>
    </submittedName>
    <submittedName>
        <fullName evidence="11">PTS system fructose-specific EIIBC component</fullName>
    </submittedName>
</protein>
<feature type="transmembrane region" description="Helical" evidence="9">
    <location>
        <begin position="45"/>
        <end position="66"/>
    </location>
</feature>
<name>A0A2K9IXT7_9BACI</name>
<keyword evidence="3" id="KW-1003">Cell membrane</keyword>
<dbReference type="InterPro" id="IPR006327">
    <property type="entry name" value="PTS_IIC_fruc"/>
</dbReference>
<dbReference type="EMBL" id="CP018622">
    <property type="protein sequence ID" value="AUJ23593.1"/>
    <property type="molecule type" value="Genomic_DNA"/>
</dbReference>
<dbReference type="GO" id="GO:0090563">
    <property type="term" value="F:protein-phosphocysteine-sugar phosphotransferase activity"/>
    <property type="evidence" value="ECO:0007669"/>
    <property type="project" value="TreeGrafter"/>
</dbReference>
<feature type="transmembrane region" description="Helical" evidence="9">
    <location>
        <begin position="259"/>
        <end position="278"/>
    </location>
</feature>
<feature type="domain" description="PTS EIIC type-2" evidence="10">
    <location>
        <begin position="4"/>
        <end position="329"/>
    </location>
</feature>
<comment type="subcellular location">
    <subcellularLocation>
        <location evidence="1">Cell inner membrane</location>
        <topology evidence="1">Multi-pass membrane protein</topology>
    </subcellularLocation>
</comment>
<evidence type="ECO:0000256" key="4">
    <source>
        <dbReference type="ARBA" id="ARBA00022597"/>
    </source>
</evidence>
<dbReference type="RefSeq" id="WP_237342782.1">
    <property type="nucleotide sequence ID" value="NZ_CP018622.1"/>
</dbReference>
<evidence type="ECO:0000256" key="3">
    <source>
        <dbReference type="ARBA" id="ARBA00022475"/>
    </source>
</evidence>
<keyword evidence="4" id="KW-0762">Sugar transport</keyword>
<dbReference type="Proteomes" id="UP001356080">
    <property type="component" value="Unassembled WGS sequence"/>
</dbReference>
<accession>A0A2K9IXT7</accession>
<feature type="transmembrane region" description="Helical" evidence="9">
    <location>
        <begin position="152"/>
        <end position="176"/>
    </location>
</feature>
<reference evidence="13" key="2">
    <citation type="submission" date="2016-11" db="EMBL/GenBank/DDBJ databases">
        <title>Complete genome sequence of Virgibacillus pantothenticus 21D, a halophilic bacterium isolated from the deep hypersaline anoxic basin Discovery in the Mediterranean Sea.</title>
        <authorList>
            <person name="Zeaiter Z."/>
            <person name="Booth J.M."/>
            <person name="Prosdocimi E.M."/>
            <person name="Mapelli F."/>
            <person name="Fusi M."/>
            <person name="Daffonchio D."/>
            <person name="Borin S."/>
            <person name="Crotti E."/>
        </authorList>
    </citation>
    <scope>NUCLEOTIDE SEQUENCE [LARGE SCALE GENOMIC DNA]</scope>
    <source>
        <strain evidence="13">21D</strain>
    </source>
</reference>
<dbReference type="GO" id="GO:0005351">
    <property type="term" value="F:carbohydrate:proton symporter activity"/>
    <property type="evidence" value="ECO:0007669"/>
    <property type="project" value="InterPro"/>
</dbReference>
<evidence type="ECO:0000313" key="14">
    <source>
        <dbReference type="Proteomes" id="UP001356080"/>
    </source>
</evidence>
<keyword evidence="7 9" id="KW-1133">Transmembrane helix</keyword>